<keyword evidence="3" id="KW-1185">Reference proteome</keyword>
<dbReference type="KEGG" id="aji:C0Z10_10700"/>
<protein>
    <recommendedName>
        <fullName evidence="5">DUF559 domain-containing protein</fullName>
    </recommendedName>
</protein>
<dbReference type="Proteomes" id="UP000285875">
    <property type="component" value="Chromosome"/>
</dbReference>
<evidence type="ECO:0000313" key="1">
    <source>
        <dbReference type="EMBL" id="AZZ40140.1"/>
    </source>
</evidence>
<name>A0A3Q9UM33_9ACTN</name>
<evidence type="ECO:0000313" key="3">
    <source>
        <dbReference type="Proteomes" id="UP000277858"/>
    </source>
</evidence>
<evidence type="ECO:0000313" key="4">
    <source>
        <dbReference type="Proteomes" id="UP000285875"/>
    </source>
</evidence>
<dbReference type="Proteomes" id="UP000277858">
    <property type="component" value="Chromosome"/>
</dbReference>
<dbReference type="RefSeq" id="WP_097799367.1">
    <property type="nucleotide sequence ID" value="NZ_CP025570.1"/>
</dbReference>
<reference evidence="2 3" key="2">
    <citation type="submission" date="2018-12" db="EMBL/GenBank/DDBJ databases">
        <authorList>
            <consortium name="Pathogen Informatics"/>
        </authorList>
    </citation>
    <scope>NUCLEOTIDE SEQUENCE [LARGE SCALE GENOMIC DNA]</scope>
    <source>
        <strain evidence="2 3">NCTC13652</strain>
    </source>
</reference>
<accession>A0A3Q9UM33</accession>
<reference evidence="1" key="3">
    <citation type="journal article" date="2019" name="Microorganisms">
        <title>Red-Brown Pigmentation of Acidipropionibacterium jensenii Is Tied to Haemolytic Activity and cyl-Like Gene Cluster.</title>
        <authorList>
            <person name="Deptula P."/>
            <person name="Loivamaa I."/>
            <person name="Smolander O.P."/>
            <person name="Laine P."/>
            <person name="Roberts R.J."/>
            <person name="Piironen V."/>
            <person name="Paulin L."/>
            <person name="Savijoki K."/>
            <person name="Auvinen P."/>
            <person name="Varmanen P."/>
        </authorList>
    </citation>
    <scope>NUCLEOTIDE SEQUENCE</scope>
    <source>
        <strain evidence="1">JS280</strain>
    </source>
</reference>
<sequence>MKGISKNVRRVSDLVREGMSHEDVARCISDGSMTTIRHGAVSTGPPGIDERELQLDLIEATLPVLGGDDWVLSHVSAAALLGLPMTKDEQTTVWVTKPPGDNSRHRKPWLVTRTCRITPQEICDVRGVRVTSPERTAVDMAREFGFVTGVMIADAVLGRGGSAQHLQELTDRAFRRPGNRAARRVAEFADPAPESPGESLMRAMLEVQGCPRPVLQFIIRTPDGQFVARTDFGWPEFGVIGEYDGPEKYGRLLRPGQTVSDVVVAEKDREAAIRDQGFQIIRFSAADLRNPRAAAYRLRRLIYRTGPGA</sequence>
<evidence type="ECO:0000313" key="2">
    <source>
        <dbReference type="EMBL" id="VEI04530.1"/>
    </source>
</evidence>
<organism evidence="1 4">
    <name type="scientific">Acidipropionibacterium jensenii</name>
    <dbReference type="NCBI Taxonomy" id="1749"/>
    <lineage>
        <taxon>Bacteria</taxon>
        <taxon>Bacillati</taxon>
        <taxon>Actinomycetota</taxon>
        <taxon>Actinomycetes</taxon>
        <taxon>Propionibacteriales</taxon>
        <taxon>Propionibacteriaceae</taxon>
        <taxon>Acidipropionibacterium</taxon>
    </lineage>
</organism>
<proteinExistence type="predicted"/>
<reference evidence="4" key="1">
    <citation type="submission" date="2017-12" db="EMBL/GenBank/DDBJ databases">
        <title>Whole genome sequencing of Acidipropionibacterium jensenii strains JS279 and JS280.</title>
        <authorList>
            <person name="Deptula P."/>
            <person name="Laine P."/>
            <person name="Smolander O.-P."/>
            <person name="Paulin L."/>
            <person name="Auvinen P."/>
            <person name="Varmanen P."/>
        </authorList>
    </citation>
    <scope>NUCLEOTIDE SEQUENCE [LARGE SCALE GENOMIC DNA]</scope>
    <source>
        <strain evidence="4">JS280</strain>
    </source>
</reference>
<evidence type="ECO:0008006" key="5">
    <source>
        <dbReference type="Google" id="ProtNLM"/>
    </source>
</evidence>
<dbReference type="EMBL" id="LR134473">
    <property type="protein sequence ID" value="VEI04530.1"/>
    <property type="molecule type" value="Genomic_DNA"/>
</dbReference>
<dbReference type="OrthoDB" id="5143202at2"/>
<dbReference type="AlphaFoldDB" id="A0A3Q9UM33"/>
<dbReference type="EMBL" id="CP025570">
    <property type="protein sequence ID" value="AZZ40140.1"/>
    <property type="molecule type" value="Genomic_DNA"/>
</dbReference>
<dbReference type="STRING" id="1122997.GCA_000425285_01654"/>
<gene>
    <name evidence="1" type="ORF">C0Z10_10700</name>
    <name evidence="2" type="ORF">NCTC13652_02762</name>
</gene>